<organism evidence="1 2">
    <name type="scientific">Dokdonia pacifica</name>
    <dbReference type="NCBI Taxonomy" id="1627892"/>
    <lineage>
        <taxon>Bacteria</taxon>
        <taxon>Pseudomonadati</taxon>
        <taxon>Bacteroidota</taxon>
        <taxon>Flavobacteriia</taxon>
        <taxon>Flavobacteriales</taxon>
        <taxon>Flavobacteriaceae</taxon>
        <taxon>Dokdonia</taxon>
    </lineage>
</organism>
<evidence type="ECO:0000313" key="2">
    <source>
        <dbReference type="Proteomes" id="UP000198379"/>
    </source>
</evidence>
<protein>
    <submittedName>
        <fullName evidence="1">Uncharacterized protein</fullName>
    </submittedName>
</protein>
<reference evidence="1 2" key="1">
    <citation type="submission" date="2017-06" db="EMBL/GenBank/DDBJ databases">
        <authorList>
            <person name="Kim H.J."/>
            <person name="Triplett B.A."/>
        </authorList>
    </citation>
    <scope>NUCLEOTIDE SEQUENCE [LARGE SCALE GENOMIC DNA]</scope>
    <source>
        <strain evidence="1 2">DSM 25597</strain>
    </source>
</reference>
<evidence type="ECO:0000313" key="1">
    <source>
        <dbReference type="EMBL" id="SNS34775.1"/>
    </source>
</evidence>
<dbReference type="Proteomes" id="UP000198379">
    <property type="component" value="Unassembled WGS sequence"/>
</dbReference>
<name>A0A239DQ48_9FLAO</name>
<proteinExistence type="predicted"/>
<keyword evidence="2" id="KW-1185">Reference proteome</keyword>
<accession>A0A239DQ48</accession>
<dbReference type="EMBL" id="FZNY01000012">
    <property type="protein sequence ID" value="SNS34775.1"/>
    <property type="molecule type" value="Genomic_DNA"/>
</dbReference>
<sequence length="38" mass="4307">MNILNNVFLYAPVCRLAGSRSQGAQNDNAYSVIYDEWL</sequence>
<dbReference type="AlphaFoldDB" id="A0A239DQ48"/>
<gene>
    <name evidence="1" type="ORF">SAMN06265376_11216</name>
</gene>